<dbReference type="InParanoid" id="A0A4Q1BGF1"/>
<dbReference type="PANTHER" id="PTHR37466">
    <property type="entry name" value="SLR1628 PROTEIN"/>
    <property type="match status" value="1"/>
</dbReference>
<dbReference type="Pfam" id="PF09996">
    <property type="entry name" value="DUF2237"/>
    <property type="match status" value="1"/>
</dbReference>
<dbReference type="Proteomes" id="UP000289152">
    <property type="component" value="Unassembled WGS sequence"/>
</dbReference>
<organism evidence="3 4">
    <name type="scientific">Tremella mesenterica</name>
    <name type="common">Jelly fungus</name>
    <dbReference type="NCBI Taxonomy" id="5217"/>
    <lineage>
        <taxon>Eukaryota</taxon>
        <taxon>Fungi</taxon>
        <taxon>Dikarya</taxon>
        <taxon>Basidiomycota</taxon>
        <taxon>Agaricomycotina</taxon>
        <taxon>Tremellomycetes</taxon>
        <taxon>Tremellales</taxon>
        <taxon>Tremellaceae</taxon>
        <taxon>Tremella</taxon>
    </lineage>
</organism>
<comment type="caution">
    <text evidence="3">The sequence shown here is derived from an EMBL/GenBank/DDBJ whole genome shotgun (WGS) entry which is preliminary data.</text>
</comment>
<evidence type="ECO:0008006" key="5">
    <source>
        <dbReference type="Google" id="ProtNLM"/>
    </source>
</evidence>
<reference evidence="3 4" key="1">
    <citation type="submission" date="2016-06" db="EMBL/GenBank/DDBJ databases">
        <title>Evolution of pathogenesis and genome organization in the Tremellales.</title>
        <authorList>
            <person name="Cuomo C."/>
            <person name="Litvintseva A."/>
            <person name="Heitman J."/>
            <person name="Chen Y."/>
            <person name="Sun S."/>
            <person name="Springer D."/>
            <person name="Dromer F."/>
            <person name="Young S."/>
            <person name="Zeng Q."/>
            <person name="Chapman S."/>
            <person name="Gujja S."/>
            <person name="Saif S."/>
            <person name="Birren B."/>
        </authorList>
    </citation>
    <scope>NUCLEOTIDE SEQUENCE [LARGE SCALE GENOMIC DNA]</scope>
    <source>
        <strain evidence="3 4">ATCC 28783</strain>
    </source>
</reference>
<evidence type="ECO:0000256" key="2">
    <source>
        <dbReference type="SAM" id="SignalP"/>
    </source>
</evidence>
<dbReference type="STRING" id="5217.A0A4Q1BGF1"/>
<evidence type="ECO:0000313" key="3">
    <source>
        <dbReference type="EMBL" id="RXK36433.1"/>
    </source>
</evidence>
<feature type="compositionally biased region" description="Polar residues" evidence="1">
    <location>
        <begin position="171"/>
        <end position="185"/>
    </location>
</feature>
<proteinExistence type="predicted"/>
<feature type="signal peptide" evidence="2">
    <location>
        <begin position="1"/>
        <end position="17"/>
    </location>
</feature>
<name>A0A4Q1BGF1_TREME</name>
<dbReference type="PANTHER" id="PTHR37466:SF1">
    <property type="entry name" value="SLR1628 PROTEIN"/>
    <property type="match status" value="1"/>
</dbReference>
<protein>
    <recommendedName>
        <fullName evidence="5">DUF2237 domain-containing protein</fullName>
    </recommendedName>
</protein>
<evidence type="ECO:0000256" key="1">
    <source>
        <dbReference type="SAM" id="MobiDB-lite"/>
    </source>
</evidence>
<accession>A0A4Q1BGF1</accession>
<dbReference type="OrthoDB" id="1517790at2759"/>
<dbReference type="EMBL" id="SDIL01000097">
    <property type="protein sequence ID" value="RXK36433.1"/>
    <property type="molecule type" value="Genomic_DNA"/>
</dbReference>
<keyword evidence="4" id="KW-1185">Reference proteome</keyword>
<feature type="chain" id="PRO_5020179337" description="DUF2237 domain-containing protein" evidence="2">
    <location>
        <begin position="18"/>
        <end position="185"/>
    </location>
</feature>
<evidence type="ECO:0000313" key="4">
    <source>
        <dbReference type="Proteomes" id="UP000289152"/>
    </source>
</evidence>
<dbReference type="VEuPathDB" id="FungiDB:TREMEDRAFT_62538"/>
<dbReference type="AlphaFoldDB" id="A0A4Q1BGF1"/>
<gene>
    <name evidence="3" type="ORF">M231_06277</name>
</gene>
<feature type="region of interest" description="Disordered" evidence="1">
    <location>
        <begin position="163"/>
        <end position="185"/>
    </location>
</feature>
<sequence>MLSRLLSIPLSIGALIATPSRLLLSTTTRAASVMALDPTQLNVFHAPLRPLTTEVDSTHPAGFARDGYCRGTPEDDGKHFIGAVVTQNFLDYSKRRGNDLTTPQPGFPGLKEGCKWCLCVERWKQALSAAGTHGRSVVPLVDLKATALDALQHVSMEELQRFEYQPKPTHPFSSGSNSKPPSDEL</sequence>
<dbReference type="Gene3D" id="3.30.56.110">
    <property type="entry name" value="Protein of unknown function DUF2237"/>
    <property type="match status" value="1"/>
</dbReference>
<dbReference type="InterPro" id="IPR018714">
    <property type="entry name" value="DUF2237"/>
</dbReference>
<keyword evidence="2" id="KW-0732">Signal</keyword>